<evidence type="ECO:0000313" key="2">
    <source>
        <dbReference type="Proteomes" id="UP001055072"/>
    </source>
</evidence>
<keyword evidence="2" id="KW-1185">Reference proteome</keyword>
<organism evidence="1 2">
    <name type="scientific">Irpex rosettiformis</name>
    <dbReference type="NCBI Taxonomy" id="378272"/>
    <lineage>
        <taxon>Eukaryota</taxon>
        <taxon>Fungi</taxon>
        <taxon>Dikarya</taxon>
        <taxon>Basidiomycota</taxon>
        <taxon>Agaricomycotina</taxon>
        <taxon>Agaricomycetes</taxon>
        <taxon>Polyporales</taxon>
        <taxon>Irpicaceae</taxon>
        <taxon>Irpex</taxon>
    </lineage>
</organism>
<gene>
    <name evidence="1" type="ORF">BDY19DRAFT_910578</name>
</gene>
<comment type="caution">
    <text evidence="1">The sequence shown here is derived from an EMBL/GenBank/DDBJ whole genome shotgun (WGS) entry which is preliminary data.</text>
</comment>
<dbReference type="EMBL" id="MU274964">
    <property type="protein sequence ID" value="KAI0083475.1"/>
    <property type="molecule type" value="Genomic_DNA"/>
</dbReference>
<reference evidence="1" key="1">
    <citation type="journal article" date="2021" name="Environ. Microbiol.">
        <title>Gene family expansions and transcriptome signatures uncover fungal adaptations to wood decay.</title>
        <authorList>
            <person name="Hage H."/>
            <person name="Miyauchi S."/>
            <person name="Viragh M."/>
            <person name="Drula E."/>
            <person name="Min B."/>
            <person name="Chaduli D."/>
            <person name="Navarro D."/>
            <person name="Favel A."/>
            <person name="Norest M."/>
            <person name="Lesage-Meessen L."/>
            <person name="Balint B."/>
            <person name="Merenyi Z."/>
            <person name="de Eugenio L."/>
            <person name="Morin E."/>
            <person name="Martinez A.T."/>
            <person name="Baldrian P."/>
            <person name="Stursova M."/>
            <person name="Martinez M.J."/>
            <person name="Novotny C."/>
            <person name="Magnuson J.K."/>
            <person name="Spatafora J.W."/>
            <person name="Maurice S."/>
            <person name="Pangilinan J."/>
            <person name="Andreopoulos W."/>
            <person name="LaButti K."/>
            <person name="Hundley H."/>
            <person name="Na H."/>
            <person name="Kuo A."/>
            <person name="Barry K."/>
            <person name="Lipzen A."/>
            <person name="Henrissat B."/>
            <person name="Riley R."/>
            <person name="Ahrendt S."/>
            <person name="Nagy L.G."/>
            <person name="Grigoriev I.V."/>
            <person name="Martin F."/>
            <person name="Rosso M.N."/>
        </authorList>
    </citation>
    <scope>NUCLEOTIDE SEQUENCE</scope>
    <source>
        <strain evidence="1">CBS 384.51</strain>
    </source>
</reference>
<proteinExistence type="predicted"/>
<dbReference type="Proteomes" id="UP001055072">
    <property type="component" value="Unassembled WGS sequence"/>
</dbReference>
<sequence>MFQDKTCQERQWFSGVAELHSSSRLGASTPILIRYNPVPFLIAKLAGSPTDSRSTLSPSGHSPRTAGNNQRAGEIGKPSVTANNNNNMTTSTSRRYVPPEIVGQILDSITHPQTRALIACSLVCRQWYSLVRPQLFSTLVVRLNKDRKSIRRFAEFLGANQETSRLIRHLILYTYSGLPISVIPTISSGSLAMVLSHLTSLESLSLENLGISYDGISTTHTCSLQSLSLEGLSCGRMPHYGDLTDILSLFHSLGSLRIHSLNLTNTTHAHSSESDNETEEWYTTDLITSRLRTPLPSLKVQRLTIDRQERASAFLQLVRFTGSVVQILWLDAPLWEINTGVHLDTSVAMFSQALSRCTSNLTTFVLYQWMDYSNSPTVPCRRIISIINSLPTTLSHLRIDLDDEINDGWDLFDDATWEALRTAVRRMSNLRTLELSADGIEGDGQMGEDCRTMVRHEMQEFDVSGILRLPELVDTD</sequence>
<name>A0ACB8TNE7_9APHY</name>
<accession>A0ACB8TNE7</accession>
<protein>
    <submittedName>
        <fullName evidence="1">Uncharacterized protein</fullName>
    </submittedName>
</protein>
<evidence type="ECO:0000313" key="1">
    <source>
        <dbReference type="EMBL" id="KAI0083475.1"/>
    </source>
</evidence>